<dbReference type="AlphaFoldDB" id="A0AAN7VHC9"/>
<evidence type="ECO:0000313" key="2">
    <source>
        <dbReference type="Proteomes" id="UP001329430"/>
    </source>
</evidence>
<keyword evidence="2" id="KW-1185">Reference proteome</keyword>
<protein>
    <recommendedName>
        <fullName evidence="3">Sperm-tail PG-rich repeat-containing protein 2</fullName>
    </recommendedName>
</protein>
<dbReference type="PANTHER" id="PTHR21580">
    <property type="entry name" value="SHIPPO-1-RELATED"/>
    <property type="match status" value="1"/>
</dbReference>
<proteinExistence type="predicted"/>
<organism evidence="1 2">
    <name type="scientific">Pyrocoelia pectoralis</name>
    <dbReference type="NCBI Taxonomy" id="417401"/>
    <lineage>
        <taxon>Eukaryota</taxon>
        <taxon>Metazoa</taxon>
        <taxon>Ecdysozoa</taxon>
        <taxon>Arthropoda</taxon>
        <taxon>Hexapoda</taxon>
        <taxon>Insecta</taxon>
        <taxon>Pterygota</taxon>
        <taxon>Neoptera</taxon>
        <taxon>Endopterygota</taxon>
        <taxon>Coleoptera</taxon>
        <taxon>Polyphaga</taxon>
        <taxon>Elateriformia</taxon>
        <taxon>Elateroidea</taxon>
        <taxon>Lampyridae</taxon>
        <taxon>Lampyrinae</taxon>
        <taxon>Pyrocoelia</taxon>
    </lineage>
</organism>
<evidence type="ECO:0000313" key="1">
    <source>
        <dbReference type="EMBL" id="KAK5645626.1"/>
    </source>
</evidence>
<dbReference type="InterPro" id="IPR010736">
    <property type="entry name" value="SHIPPO-rpt"/>
</dbReference>
<dbReference type="Proteomes" id="UP001329430">
    <property type="component" value="Chromosome 3"/>
</dbReference>
<evidence type="ECO:0008006" key="3">
    <source>
        <dbReference type="Google" id="ProtNLM"/>
    </source>
</evidence>
<comment type="caution">
    <text evidence="1">The sequence shown here is derived from an EMBL/GenBank/DDBJ whole genome shotgun (WGS) entry which is preliminary data.</text>
</comment>
<dbReference type="InterPro" id="IPR051291">
    <property type="entry name" value="CIMAP"/>
</dbReference>
<reference evidence="1 2" key="1">
    <citation type="journal article" date="2024" name="Insects">
        <title>An Improved Chromosome-Level Genome Assembly of the Firefly Pyrocoelia pectoralis.</title>
        <authorList>
            <person name="Fu X."/>
            <person name="Meyer-Rochow V.B."/>
            <person name="Ballantyne L."/>
            <person name="Zhu X."/>
        </authorList>
    </citation>
    <scope>NUCLEOTIDE SEQUENCE [LARGE SCALE GENOMIC DNA]</scope>
    <source>
        <strain evidence="1">XCY_ONT2</strain>
    </source>
</reference>
<sequence length="574" mass="64780">MFNLASRFTKTNTATPPGLGPNSYTICDAKEYLGGYHCTLSFKFLSARITENRIPFLSSNIRNTTKTLPVYTHAIYHPEEHHRPRIKGGASLIYTAKRLKYNKDDAPGPCDYDPEVTIFPRQVGVGRVYLCRVPYSVSAKGPSVPSHLDENGYDIDDDGNLIKLPANVYDTSRGPARYNVPRGEFCYTTNKYHKGNWWSKSNTIRFPKQMSTTPGVGEYNLKTVTLSEGNEEYREMARLFSFLPRFTEAEMLRIEREDTPGPGSYNVDNSSFTRKESLSVTSVPFITGAARLSSGLKYETPAPGDYEVQHCPVGRRDFSKRQYIGAQAARFVSGKQQQYPSPNTYNVPNPIDVKIKAKSNRFSRVKVPFCVLAERKMGFVHKDAPDFPGPAEYDIQTKEITMEYEDGPCFKSRSKRFTRTTKTYDAGPASYDITEPFKKNTNRKSHNTGKVPFLSSELRSTKLKSKTPGPSEYSTGGILGMKGLSFGHALRFKDKCDDLPGPGQYTLHPSVGLSVYKGVATHNLRLKENVTRTKMRLPPSATRNIWASQMKKQRKLRWFSKPTTDYIHCVPKLK</sequence>
<dbReference type="Pfam" id="PF07004">
    <property type="entry name" value="SHIPPO-rpt"/>
    <property type="match status" value="1"/>
</dbReference>
<name>A0AAN7VHC9_9COLE</name>
<accession>A0AAN7VHC9</accession>
<gene>
    <name evidence="1" type="ORF">RI129_004090</name>
</gene>
<dbReference type="EMBL" id="JAVRBK010000003">
    <property type="protein sequence ID" value="KAK5645626.1"/>
    <property type="molecule type" value="Genomic_DNA"/>
</dbReference>